<dbReference type="EMBL" id="VJMH01000032">
    <property type="protein sequence ID" value="KAF0720073.1"/>
    <property type="molecule type" value="Genomic_DNA"/>
</dbReference>
<dbReference type="PANTHER" id="PTHR21705:SF11">
    <property type="entry name" value="FHIP FAMILY PROTEIN CG3558"/>
    <property type="match status" value="1"/>
</dbReference>
<accession>A0A485K2Y3</accession>
<evidence type="ECO:0000259" key="3">
    <source>
        <dbReference type="Pfam" id="PF19314"/>
    </source>
</evidence>
<dbReference type="PANTHER" id="PTHR21705">
    <property type="entry name" value="RAI16 PROTEIN-RELATED"/>
    <property type="match status" value="1"/>
</dbReference>
<dbReference type="Pfam" id="PF19314">
    <property type="entry name" value="DUF5917"/>
    <property type="match status" value="1"/>
</dbReference>
<reference evidence="4" key="2">
    <citation type="submission" date="2019-06" db="EMBL/GenBank/DDBJ databases">
        <title>Genomics analysis of Aphanomyces spp. identifies a new class of oomycete effector associated with host adaptation.</title>
        <authorList>
            <person name="Gaulin E."/>
        </authorList>
    </citation>
    <scope>NUCLEOTIDE SEQUENCE</scope>
    <source>
        <strain evidence="4">CBS 578.67</strain>
    </source>
</reference>
<feature type="domain" description="FHF complex subunit HOOK-interacting protein C-terminal" evidence="3">
    <location>
        <begin position="607"/>
        <end position="694"/>
    </location>
</feature>
<dbReference type="OrthoDB" id="5350595at2759"/>
<evidence type="ECO:0000313" key="6">
    <source>
        <dbReference type="Proteomes" id="UP000332933"/>
    </source>
</evidence>
<keyword evidence="6" id="KW-1185">Reference proteome</keyword>
<feature type="compositionally biased region" description="Basic and acidic residues" evidence="2">
    <location>
        <begin position="766"/>
        <end position="779"/>
    </location>
</feature>
<dbReference type="Proteomes" id="UP000332933">
    <property type="component" value="Unassembled WGS sequence"/>
</dbReference>
<proteinExistence type="inferred from homology"/>
<comment type="similarity">
    <text evidence="1">Belongs to the FHIP family.</text>
</comment>
<dbReference type="InterPro" id="IPR045669">
    <property type="entry name" value="FHIP_C"/>
</dbReference>
<dbReference type="Pfam" id="PF10257">
    <property type="entry name" value="RAI16-like"/>
    <property type="match status" value="1"/>
</dbReference>
<gene>
    <name evidence="5" type="primary">Aste57867_573</name>
    <name evidence="4" type="ORF">As57867_000572</name>
    <name evidence="5" type="ORF">ASTE57867_573</name>
</gene>
<dbReference type="InterPro" id="IPR019384">
    <property type="entry name" value="FHIP"/>
</dbReference>
<organism evidence="5 6">
    <name type="scientific">Aphanomyces stellatus</name>
    <dbReference type="NCBI Taxonomy" id="120398"/>
    <lineage>
        <taxon>Eukaryota</taxon>
        <taxon>Sar</taxon>
        <taxon>Stramenopiles</taxon>
        <taxon>Oomycota</taxon>
        <taxon>Saprolegniomycetes</taxon>
        <taxon>Saprolegniales</taxon>
        <taxon>Verrucalvaceae</taxon>
        <taxon>Aphanomyces</taxon>
    </lineage>
</organism>
<reference evidence="5 6" key="1">
    <citation type="submission" date="2019-03" db="EMBL/GenBank/DDBJ databases">
        <authorList>
            <person name="Gaulin E."/>
            <person name="Dumas B."/>
        </authorList>
    </citation>
    <scope>NUCLEOTIDE SEQUENCE [LARGE SCALE GENOMIC DNA]</scope>
    <source>
        <strain evidence="5">CBS 568.67</strain>
    </source>
</reference>
<evidence type="ECO:0000256" key="2">
    <source>
        <dbReference type="SAM" id="MobiDB-lite"/>
    </source>
</evidence>
<feature type="compositionally biased region" description="Acidic residues" evidence="2">
    <location>
        <begin position="752"/>
        <end position="765"/>
    </location>
</feature>
<dbReference type="AlphaFoldDB" id="A0A485K2Y3"/>
<name>A0A485K2Y3_9STRA</name>
<evidence type="ECO:0000313" key="5">
    <source>
        <dbReference type="EMBL" id="VFT77798.1"/>
    </source>
</evidence>
<evidence type="ECO:0000256" key="1">
    <source>
        <dbReference type="ARBA" id="ARBA00024336"/>
    </source>
</evidence>
<dbReference type="EMBL" id="CAADRA010000032">
    <property type="protein sequence ID" value="VFT77798.1"/>
    <property type="molecule type" value="Genomic_DNA"/>
</dbReference>
<feature type="region of interest" description="Disordered" evidence="2">
    <location>
        <begin position="746"/>
        <end position="783"/>
    </location>
</feature>
<protein>
    <submittedName>
        <fullName evidence="5">Aste57867_573 protein</fullName>
    </submittedName>
</protein>
<evidence type="ECO:0000313" key="4">
    <source>
        <dbReference type="EMBL" id="KAF0720073.1"/>
    </source>
</evidence>
<sequence length="806" mass="88017">MSWLKSKMRAAANMVAQAAEAVAPSLSLTMSLYKTPVEEFHHRWTTVSLFMDALIAEELTEAQQRAKLGDSNTRDNLAKLVKLLYAEEDALDRQVHDLDASIDSRPCMEYMLEHNVLQNLCSKAAHDSPSGLMVLVLIFLTDLLRESKINYPILPTRGVYRSVCELIQSAMVREVEDDMVQKCLLHCLHALWVKLKGDPVQTEFFFLRIYKSVTPGDPTNLALSPSKISELVLFTGLLPHMYRDGKLGHKCREALVIAAGLHEPGLSRFILHMTPFCNYAVTGVIQAFDLLPKTIGTKNEKTFRSVDPDAIVLELETLALRLRFCCTLAMVGVFEVDATTCVTKDILTQFHTRFLQGPLLDALQDTSEAAARTAVHYTVTILDMLVRCGAAPDANPLLHLTLTFLLHHHHKKANAAVLPVVTDALELQPTPAAAPRLRLLSELLHRMNSLSASLSVATIQLFAALLALHTPVVDAVLLPPPSPSIAAVHLPWFAARFPHSALAALTADASLWQAIKTHQPTTALATYADTDLMPSILSMLAYVASAEQRLLCGLEIGSTTSTELDTDDDEGDALPSTPTAAWHVRMASVSTVPALPLETAESLAPLFASILLNRLERWLDNSVEENVALSGLVTLLADRAPTLVFDWPVDHGASPPSSKSVRSVLEEVHADAQKRIQRLPQGWSKLADVQTKLMDGDGSADDGGLVESHELLLGGWIVLEEMLKELVAGCIAADTVQTLPVKPEGFYLKPVEDDDDEDGDDGTMLDDEHVHKGGDKTDTVDPLDSLLDVAASQLQSIMSPETTVVP</sequence>